<dbReference type="STRING" id="1227453.C444_20092"/>
<dbReference type="Proteomes" id="UP000011524">
    <property type="component" value="Unassembled WGS sequence"/>
</dbReference>
<evidence type="ECO:0000313" key="3">
    <source>
        <dbReference type="Proteomes" id="UP000011524"/>
    </source>
</evidence>
<feature type="domain" description="Oxidoreductase molybdopterin-binding" evidence="1">
    <location>
        <begin position="8"/>
        <end position="149"/>
    </location>
</feature>
<dbReference type="RefSeq" id="WP_004594837.1">
    <property type="nucleotide sequence ID" value="NZ_AOLY01000042.1"/>
</dbReference>
<comment type="caution">
    <text evidence="2">The sequence shown here is derived from an EMBL/GenBank/DDBJ whole genome shotgun (WGS) entry which is preliminary data.</text>
</comment>
<dbReference type="InterPro" id="IPR036374">
    <property type="entry name" value="OxRdtase_Mopterin-bd_sf"/>
</dbReference>
<dbReference type="PANTHER" id="PTHR43032:SF4">
    <property type="entry name" value="OXIDOREDUCTASE MOLYBDOPTERIN-BINDING DOMAIN-CONTAINING PROTEIN"/>
    <property type="match status" value="1"/>
</dbReference>
<dbReference type="PANTHER" id="PTHR43032">
    <property type="entry name" value="PROTEIN-METHIONINE-SULFOXIDE REDUCTASE"/>
    <property type="match status" value="1"/>
</dbReference>
<dbReference type="eggNOG" id="arCOG00264">
    <property type="taxonomic scope" value="Archaea"/>
</dbReference>
<dbReference type="CDD" id="cd00321">
    <property type="entry name" value="SO_family_Moco"/>
    <property type="match status" value="1"/>
</dbReference>
<sequence>MTALQTHDVPDEIDPSEWSLRVTGAVSHPLHIEQTELSQYPAETVSEDFECVQGWVAEGLSWRGIRVDSILKQAEPTVEDGYVLVHAMDGDYACSFLRDRAADALLAVGLDGEELPVEHGGPARLVPTDAESDCWESVKWVTALELTHSAPADEDTAEEIALGRLGQADK</sequence>
<name>M0L2R0_HALJT</name>
<organism evidence="2 3">
    <name type="scientific">Haloarcula japonica (strain ATCC 49778 / DSM 6131 / JCM 7785 / NBRC 101032 / NCIMB 13157 / TR-1)</name>
    <dbReference type="NCBI Taxonomy" id="1227453"/>
    <lineage>
        <taxon>Archaea</taxon>
        <taxon>Methanobacteriati</taxon>
        <taxon>Methanobacteriota</taxon>
        <taxon>Stenosarchaea group</taxon>
        <taxon>Halobacteria</taxon>
        <taxon>Halobacteriales</taxon>
        <taxon>Haloarculaceae</taxon>
        <taxon>Haloarcula</taxon>
    </lineage>
</organism>
<protein>
    <submittedName>
        <fullName evidence="2">Oxidoreductase molybdopterin binding protein</fullName>
    </submittedName>
</protein>
<gene>
    <name evidence="2" type="ORF">C444_20092</name>
</gene>
<dbReference type="OrthoDB" id="24039at2157"/>
<keyword evidence="3" id="KW-1185">Reference proteome</keyword>
<dbReference type="AlphaFoldDB" id="M0L2R0"/>
<evidence type="ECO:0000313" key="2">
    <source>
        <dbReference type="EMBL" id="EMA27821.1"/>
    </source>
</evidence>
<accession>M0L2R0</accession>
<dbReference type="InterPro" id="IPR000572">
    <property type="entry name" value="OxRdtase_Mopterin-bd_dom"/>
</dbReference>
<proteinExistence type="predicted"/>
<evidence type="ECO:0000259" key="1">
    <source>
        <dbReference type="Pfam" id="PF00174"/>
    </source>
</evidence>
<dbReference type="PATRIC" id="fig|1227453.3.peg.3953"/>
<reference evidence="2 3" key="1">
    <citation type="journal article" date="2014" name="PLoS Genet.">
        <title>Phylogenetically driven sequencing of extremely halophilic archaea reveals strategies for static and dynamic osmo-response.</title>
        <authorList>
            <person name="Becker E.A."/>
            <person name="Seitzer P.M."/>
            <person name="Tritt A."/>
            <person name="Larsen D."/>
            <person name="Krusor M."/>
            <person name="Yao A.I."/>
            <person name="Wu D."/>
            <person name="Madern D."/>
            <person name="Eisen J.A."/>
            <person name="Darling A.E."/>
            <person name="Facciotti M.T."/>
        </authorList>
    </citation>
    <scope>NUCLEOTIDE SEQUENCE [LARGE SCALE GENOMIC DNA]</scope>
    <source>
        <strain evidence="3">ATCC 49778 / DSM 6131 / JCM 7785 / NBRC 101032 / NCIMB 13157 / TR-1</strain>
    </source>
</reference>
<dbReference type="Gene3D" id="3.90.420.10">
    <property type="entry name" value="Oxidoreductase, molybdopterin-binding domain"/>
    <property type="match status" value="1"/>
</dbReference>
<dbReference type="EMBL" id="AOLY01000042">
    <property type="protein sequence ID" value="EMA27821.1"/>
    <property type="molecule type" value="Genomic_DNA"/>
</dbReference>
<dbReference type="Pfam" id="PF00174">
    <property type="entry name" value="Oxidored_molyb"/>
    <property type="match status" value="1"/>
</dbReference>
<dbReference type="SUPFAM" id="SSF56524">
    <property type="entry name" value="Oxidoreductase molybdopterin-binding domain"/>
    <property type="match status" value="1"/>
</dbReference>